<comment type="caution">
    <text evidence="1">The sequence shown here is derived from an EMBL/GenBank/DDBJ whole genome shotgun (WGS) entry which is preliminary data.</text>
</comment>
<name>A0A8T0HY22_CERPU</name>
<reference evidence="1" key="1">
    <citation type="submission" date="2020-06" db="EMBL/GenBank/DDBJ databases">
        <title>WGS assembly of Ceratodon purpureus strain R40.</title>
        <authorList>
            <person name="Carey S.B."/>
            <person name="Jenkins J."/>
            <person name="Shu S."/>
            <person name="Lovell J.T."/>
            <person name="Sreedasyam A."/>
            <person name="Maumus F."/>
            <person name="Tiley G.P."/>
            <person name="Fernandez-Pozo N."/>
            <person name="Barry K."/>
            <person name="Chen C."/>
            <person name="Wang M."/>
            <person name="Lipzen A."/>
            <person name="Daum C."/>
            <person name="Saski C.A."/>
            <person name="Payton A.C."/>
            <person name="Mcbreen J.C."/>
            <person name="Conrad R.E."/>
            <person name="Kollar L.M."/>
            <person name="Olsson S."/>
            <person name="Huttunen S."/>
            <person name="Landis J.B."/>
            <person name="Wickett N.J."/>
            <person name="Johnson M.G."/>
            <person name="Rensing S.A."/>
            <person name="Grimwood J."/>
            <person name="Schmutz J."/>
            <person name="Mcdaniel S.F."/>
        </authorList>
    </citation>
    <scope>NUCLEOTIDE SEQUENCE</scope>
    <source>
        <strain evidence="1">R40</strain>
    </source>
</reference>
<accession>A0A8T0HY22</accession>
<sequence length="226" mass="24893">MAGVVCPASSSALVRTTVALNQRSLGNSAGAVSVSAGGWSTRNAQPLVSTSCRARPSVVCKALDKDQIAQAKKFQLQATEVLAELLKSKNTQATASKYLDSLTEEFFMVASTYLEMAKKEGNVEVMKNIENVLEIAMAEKGKTLRPEIQLMNALLNETDQYERSKTIKSNSLYLMDAEGYFYELLDRMSTDVENLKDSPKKQKLLTQIKTVSREVKEAGKALRRAK</sequence>
<protein>
    <submittedName>
        <fullName evidence="1">Uncharacterized protein</fullName>
    </submittedName>
</protein>
<evidence type="ECO:0000313" key="1">
    <source>
        <dbReference type="EMBL" id="KAG0575766.1"/>
    </source>
</evidence>
<gene>
    <name evidence="1" type="ORF">KC19_5G029500</name>
</gene>
<dbReference type="AlphaFoldDB" id="A0A8T0HY22"/>
<proteinExistence type="predicted"/>
<dbReference type="EMBL" id="CM026425">
    <property type="protein sequence ID" value="KAG0575766.1"/>
    <property type="molecule type" value="Genomic_DNA"/>
</dbReference>
<evidence type="ECO:0000313" key="2">
    <source>
        <dbReference type="Proteomes" id="UP000822688"/>
    </source>
</evidence>
<keyword evidence="2" id="KW-1185">Reference proteome</keyword>
<dbReference type="Proteomes" id="UP000822688">
    <property type="component" value="Chromosome 5"/>
</dbReference>
<organism evidence="1 2">
    <name type="scientific">Ceratodon purpureus</name>
    <name type="common">Fire moss</name>
    <name type="synonym">Dicranum purpureum</name>
    <dbReference type="NCBI Taxonomy" id="3225"/>
    <lineage>
        <taxon>Eukaryota</taxon>
        <taxon>Viridiplantae</taxon>
        <taxon>Streptophyta</taxon>
        <taxon>Embryophyta</taxon>
        <taxon>Bryophyta</taxon>
        <taxon>Bryophytina</taxon>
        <taxon>Bryopsida</taxon>
        <taxon>Dicranidae</taxon>
        <taxon>Pseudoditrichales</taxon>
        <taxon>Ditrichaceae</taxon>
        <taxon>Ceratodon</taxon>
    </lineage>
</organism>